<evidence type="ECO:0000256" key="7">
    <source>
        <dbReference type="RuleBase" id="RU000562"/>
    </source>
</evidence>
<dbReference type="PANTHER" id="PTHR21349">
    <property type="entry name" value="50S RIBOSOMAL PROTEIN L21"/>
    <property type="match status" value="1"/>
</dbReference>
<dbReference type="Pfam" id="PF00829">
    <property type="entry name" value="Ribosomal_L21p"/>
    <property type="match status" value="1"/>
</dbReference>
<dbReference type="PROSITE" id="PS01169">
    <property type="entry name" value="RIBOSOMAL_L21"/>
    <property type="match status" value="1"/>
</dbReference>
<dbReference type="Proteomes" id="UP000193925">
    <property type="component" value="Chromosome AFERRI"/>
</dbReference>
<dbReference type="InterPro" id="IPR028909">
    <property type="entry name" value="bL21-like"/>
</dbReference>
<keyword evidence="5 6" id="KW-0687">Ribonucleoprotein</keyword>
<dbReference type="SUPFAM" id="SSF141091">
    <property type="entry name" value="L21p-like"/>
    <property type="match status" value="1"/>
</dbReference>
<dbReference type="PANTHER" id="PTHR21349:SF0">
    <property type="entry name" value="LARGE RIBOSOMAL SUBUNIT PROTEIN BL21M"/>
    <property type="match status" value="1"/>
</dbReference>
<sequence>MYAVIENGGKQYRVTVGDKLRLEKMEVEPGAELALDRVLMVGVGSEVRVGQPLIEGAAVKATVLSQGRAAKVHIFKMRRRKHYRKQQGHRQYFTEVRITGIEG</sequence>
<comment type="subunit">
    <text evidence="6">Part of the 50S ribosomal subunit. Contacts protein L20.</text>
</comment>
<reference evidence="9 10" key="3">
    <citation type="submission" date="2017-03" db="EMBL/GenBank/DDBJ databases">
        <authorList>
            <person name="Regsiter A."/>
            <person name="William W."/>
        </authorList>
    </citation>
    <scope>NUCLEOTIDE SEQUENCE [LARGE SCALE GENOMIC DNA]</scope>
    <source>
        <strain evidence="9">PRJEB5721</strain>
    </source>
</reference>
<dbReference type="GO" id="GO:0005737">
    <property type="term" value="C:cytoplasm"/>
    <property type="evidence" value="ECO:0007669"/>
    <property type="project" value="UniProtKB-ARBA"/>
</dbReference>
<organism evidence="8">
    <name type="scientific">Acidithiobacillus ferrivorans</name>
    <dbReference type="NCBI Taxonomy" id="160808"/>
    <lineage>
        <taxon>Bacteria</taxon>
        <taxon>Pseudomonadati</taxon>
        <taxon>Pseudomonadota</taxon>
        <taxon>Acidithiobacillia</taxon>
        <taxon>Acidithiobacillales</taxon>
        <taxon>Acidithiobacillaceae</taxon>
        <taxon>Acidithiobacillus</taxon>
    </lineage>
</organism>
<dbReference type="AlphaFoldDB" id="A0A060UQR5"/>
<dbReference type="NCBIfam" id="TIGR00061">
    <property type="entry name" value="L21"/>
    <property type="match status" value="1"/>
</dbReference>
<evidence type="ECO:0000256" key="6">
    <source>
        <dbReference type="HAMAP-Rule" id="MF_01363"/>
    </source>
</evidence>
<accession>A0A060UQR5</accession>
<dbReference type="EMBL" id="CCCS020000037">
    <property type="protein sequence ID" value="CDQ10785.1"/>
    <property type="molecule type" value="Genomic_DNA"/>
</dbReference>
<dbReference type="HAMAP" id="MF_01363">
    <property type="entry name" value="Ribosomal_bL21"/>
    <property type="match status" value="1"/>
</dbReference>
<proteinExistence type="inferred from homology"/>
<dbReference type="GO" id="GO:1990904">
    <property type="term" value="C:ribonucleoprotein complex"/>
    <property type="evidence" value="ECO:0007669"/>
    <property type="project" value="UniProtKB-KW"/>
</dbReference>
<evidence type="ECO:0000256" key="4">
    <source>
        <dbReference type="ARBA" id="ARBA00022980"/>
    </source>
</evidence>
<dbReference type="GO" id="GO:0006412">
    <property type="term" value="P:translation"/>
    <property type="evidence" value="ECO:0007669"/>
    <property type="project" value="UniProtKB-UniRule"/>
</dbReference>
<keyword evidence="3 6" id="KW-0694">RNA-binding</keyword>
<evidence type="ECO:0000313" key="8">
    <source>
        <dbReference type="EMBL" id="CDQ10785.1"/>
    </source>
</evidence>
<reference evidence="8" key="2">
    <citation type="submission" date="2014-07" db="EMBL/GenBank/DDBJ databases">
        <title>Initial genome analysis of the psychrotolerant acidophile Acidithiobacillus ferrivorans CF27: insights into iron and sulfur oxidation pathways and into biofilm formation.</title>
        <authorList>
            <person name="Talla E."/>
            <person name="Hedrich S."/>
            <person name="Mangenot S."/>
            <person name="Ji B."/>
            <person name="Johnson D.B."/>
            <person name="Barbe V."/>
            <person name="Bonnefoy V."/>
        </authorList>
    </citation>
    <scope>NUCLEOTIDE SEQUENCE [LARGE SCALE GENOMIC DNA]</scope>
    <source>
        <strain evidence="8">CF27</strain>
    </source>
</reference>
<keyword evidence="4 6" id="KW-0689">Ribosomal protein</keyword>
<comment type="similarity">
    <text evidence="1 6 7">Belongs to the bacterial ribosomal protein bL21 family.</text>
</comment>
<evidence type="ECO:0000256" key="3">
    <source>
        <dbReference type="ARBA" id="ARBA00022884"/>
    </source>
</evidence>
<evidence type="ECO:0000256" key="2">
    <source>
        <dbReference type="ARBA" id="ARBA00022730"/>
    </source>
</evidence>
<comment type="function">
    <text evidence="6 7">This protein binds to 23S rRNA in the presence of protein L20.</text>
</comment>
<evidence type="ECO:0000313" key="10">
    <source>
        <dbReference type="Proteomes" id="UP000193925"/>
    </source>
</evidence>
<gene>
    <name evidence="6 8" type="primary">rplU</name>
    <name evidence="9" type="ORF">AFERRI_20716</name>
    <name evidence="8" type="ORF">AFERRI_420083</name>
</gene>
<keyword evidence="10" id="KW-1185">Reference proteome</keyword>
<dbReference type="EMBL" id="LT841305">
    <property type="protein sequence ID" value="SMH65927.1"/>
    <property type="molecule type" value="Genomic_DNA"/>
</dbReference>
<dbReference type="GO" id="GO:0019843">
    <property type="term" value="F:rRNA binding"/>
    <property type="evidence" value="ECO:0007669"/>
    <property type="project" value="UniProtKB-UniRule"/>
</dbReference>
<evidence type="ECO:0000256" key="5">
    <source>
        <dbReference type="ARBA" id="ARBA00023274"/>
    </source>
</evidence>
<dbReference type="GO" id="GO:0005840">
    <property type="term" value="C:ribosome"/>
    <property type="evidence" value="ECO:0007669"/>
    <property type="project" value="UniProtKB-KW"/>
</dbReference>
<dbReference type="GO" id="GO:0003735">
    <property type="term" value="F:structural constituent of ribosome"/>
    <property type="evidence" value="ECO:0007669"/>
    <property type="project" value="InterPro"/>
</dbReference>
<evidence type="ECO:0000313" key="9">
    <source>
        <dbReference type="EMBL" id="SMH65927.1"/>
    </source>
</evidence>
<keyword evidence="2 6" id="KW-0699">rRNA-binding</keyword>
<dbReference type="RefSeq" id="WP_035193496.1">
    <property type="nucleotide sequence ID" value="NZ_CCCS020000037.1"/>
</dbReference>
<dbReference type="InterPro" id="IPR001787">
    <property type="entry name" value="Ribosomal_bL21"/>
</dbReference>
<dbReference type="InterPro" id="IPR018258">
    <property type="entry name" value="Ribosomal_bL21_CS"/>
</dbReference>
<name>A0A060UQR5_9PROT</name>
<dbReference type="InterPro" id="IPR036164">
    <property type="entry name" value="bL21-like_sf"/>
</dbReference>
<evidence type="ECO:0000256" key="1">
    <source>
        <dbReference type="ARBA" id="ARBA00008563"/>
    </source>
</evidence>
<protein>
    <recommendedName>
        <fullName evidence="6">Large ribosomal subunit protein bL21</fullName>
    </recommendedName>
</protein>
<reference evidence="8" key="1">
    <citation type="submission" date="2014-03" db="EMBL/GenBank/DDBJ databases">
        <authorList>
            <person name="Genoscope - CEA"/>
        </authorList>
    </citation>
    <scope>NUCLEOTIDE SEQUENCE [LARGE SCALE GENOMIC DNA]</scope>
    <source>
        <strain evidence="8">CF27</strain>
    </source>
</reference>